<sequence length="107" mass="12117">MGQAIFLFTMEVKNNGDLELQEFILPCCAQIPMYEMEIILSNSMISEPDIIIIAKPKETFTTRFYGFNALKINNDYIPLPSENKTMIATPWQEKLDLVSSQIPGVVA</sequence>
<protein>
    <submittedName>
        <fullName evidence="1">Uncharacterized protein</fullName>
    </submittedName>
</protein>
<proteinExistence type="predicted"/>
<evidence type="ECO:0000313" key="2">
    <source>
        <dbReference type="Proteomes" id="UP000269221"/>
    </source>
</evidence>
<comment type="caution">
    <text evidence="1">The sequence shown here is derived from an EMBL/GenBank/DDBJ whole genome shotgun (WGS) entry which is preliminary data.</text>
</comment>
<dbReference type="AlphaFoldDB" id="A0A3M0KIN5"/>
<name>A0A3M0KIN5_HIRRU</name>
<dbReference type="Proteomes" id="UP000269221">
    <property type="component" value="Unassembled WGS sequence"/>
</dbReference>
<keyword evidence="2" id="KW-1185">Reference proteome</keyword>
<organism evidence="1 2">
    <name type="scientific">Hirundo rustica rustica</name>
    <dbReference type="NCBI Taxonomy" id="333673"/>
    <lineage>
        <taxon>Eukaryota</taxon>
        <taxon>Metazoa</taxon>
        <taxon>Chordata</taxon>
        <taxon>Craniata</taxon>
        <taxon>Vertebrata</taxon>
        <taxon>Euteleostomi</taxon>
        <taxon>Archelosauria</taxon>
        <taxon>Archosauria</taxon>
        <taxon>Dinosauria</taxon>
        <taxon>Saurischia</taxon>
        <taxon>Theropoda</taxon>
        <taxon>Coelurosauria</taxon>
        <taxon>Aves</taxon>
        <taxon>Neognathae</taxon>
        <taxon>Neoaves</taxon>
        <taxon>Telluraves</taxon>
        <taxon>Australaves</taxon>
        <taxon>Passeriformes</taxon>
        <taxon>Sylvioidea</taxon>
        <taxon>Hirundinidae</taxon>
        <taxon>Hirundo</taxon>
    </lineage>
</organism>
<evidence type="ECO:0000313" key="1">
    <source>
        <dbReference type="EMBL" id="RMC12916.1"/>
    </source>
</evidence>
<gene>
    <name evidence="1" type="ORF">DUI87_10443</name>
</gene>
<dbReference type="EMBL" id="QRBI01000106">
    <property type="protein sequence ID" value="RMC12916.1"/>
    <property type="molecule type" value="Genomic_DNA"/>
</dbReference>
<accession>A0A3M0KIN5</accession>
<reference evidence="1 2" key="1">
    <citation type="submission" date="2018-07" db="EMBL/GenBank/DDBJ databases">
        <title>A high quality draft genome assembly of the barn swallow (H. rustica rustica).</title>
        <authorList>
            <person name="Formenti G."/>
            <person name="Chiara M."/>
            <person name="Poveda L."/>
            <person name="Francoijs K.-J."/>
            <person name="Bonisoli-Alquati A."/>
            <person name="Canova L."/>
            <person name="Gianfranceschi L."/>
            <person name="Horner D.S."/>
            <person name="Saino N."/>
        </authorList>
    </citation>
    <scope>NUCLEOTIDE SEQUENCE [LARGE SCALE GENOMIC DNA]</scope>
    <source>
        <strain evidence="1">Chelidonia</strain>
        <tissue evidence="1">Blood</tissue>
    </source>
</reference>